<name>A0ABT6CGC0_9SPHN</name>
<organism evidence="1 2">
    <name type="scientific">Novosphingobium cyanobacteriorum</name>
    <dbReference type="NCBI Taxonomy" id="3024215"/>
    <lineage>
        <taxon>Bacteria</taxon>
        <taxon>Pseudomonadati</taxon>
        <taxon>Pseudomonadota</taxon>
        <taxon>Alphaproteobacteria</taxon>
        <taxon>Sphingomonadales</taxon>
        <taxon>Sphingomonadaceae</taxon>
        <taxon>Novosphingobium</taxon>
    </lineage>
</organism>
<protein>
    <submittedName>
        <fullName evidence="1">Uncharacterized protein</fullName>
    </submittedName>
</protein>
<accession>A0ABT6CGC0</accession>
<dbReference type="EMBL" id="JAROCY010000002">
    <property type="protein sequence ID" value="MDF8332130.1"/>
    <property type="molecule type" value="Genomic_DNA"/>
</dbReference>
<gene>
    <name evidence="1" type="ORF">POM99_02860</name>
</gene>
<dbReference type="RefSeq" id="WP_277275290.1">
    <property type="nucleotide sequence ID" value="NZ_JAROCY010000002.1"/>
</dbReference>
<proteinExistence type="predicted"/>
<reference evidence="1 2" key="1">
    <citation type="submission" date="2023-03" db="EMBL/GenBank/DDBJ databases">
        <title>Novosphingobium cyanobacteriorum sp. nov., isolated from a eutrophic reservoir during the Microcystis bloom period.</title>
        <authorList>
            <person name="Kang M."/>
            <person name="Le V."/>
            <person name="Ko S.-R."/>
            <person name="Lee S.-A."/>
            <person name="Ahn C.-Y."/>
        </authorList>
    </citation>
    <scope>NUCLEOTIDE SEQUENCE [LARGE SCALE GENOMIC DNA]</scope>
    <source>
        <strain evidence="1 2">HBC54</strain>
    </source>
</reference>
<dbReference type="Proteomes" id="UP001222770">
    <property type="component" value="Unassembled WGS sequence"/>
</dbReference>
<keyword evidence="2" id="KW-1185">Reference proteome</keyword>
<evidence type="ECO:0000313" key="2">
    <source>
        <dbReference type="Proteomes" id="UP001222770"/>
    </source>
</evidence>
<comment type="caution">
    <text evidence="1">The sequence shown here is derived from an EMBL/GenBank/DDBJ whole genome shotgun (WGS) entry which is preliminary data.</text>
</comment>
<sequence length="76" mass="8710">MTDEAHPEDLVTEESPVPVNPVTAARLQVEAQIPPEKRGPGWDRHWRELEHYAEAALEWTAPPPAPPAKSKRRRRR</sequence>
<evidence type="ECO:0000313" key="1">
    <source>
        <dbReference type="EMBL" id="MDF8332130.1"/>
    </source>
</evidence>